<comment type="similarity">
    <text evidence="3 13">Belongs to the GTP-binding SRP family. SRP54 subfamily.</text>
</comment>
<keyword evidence="5 13" id="KW-0547">Nucleotide-binding</keyword>
<dbReference type="OrthoDB" id="10250817at2759"/>
<evidence type="ECO:0000313" key="15">
    <source>
        <dbReference type="EMBL" id="ODQ80335.1"/>
    </source>
</evidence>
<dbReference type="InterPro" id="IPR000897">
    <property type="entry name" value="SRP54_GTPase_dom"/>
</dbReference>
<dbReference type="InterPro" id="IPR004125">
    <property type="entry name" value="Signal_recog_particle_SRP54_M"/>
</dbReference>
<evidence type="ECO:0000256" key="7">
    <source>
        <dbReference type="ARBA" id="ARBA00022824"/>
    </source>
</evidence>
<keyword evidence="11 13" id="KW-0687">Ribonucleoprotein</keyword>
<evidence type="ECO:0000256" key="1">
    <source>
        <dbReference type="ARBA" id="ARBA00004240"/>
    </source>
</evidence>
<dbReference type="InterPro" id="IPR036225">
    <property type="entry name" value="SRP/SRP_N"/>
</dbReference>
<evidence type="ECO:0000256" key="8">
    <source>
        <dbReference type="ARBA" id="ARBA00022884"/>
    </source>
</evidence>
<keyword evidence="6" id="KW-0378">Hydrolase</keyword>
<evidence type="ECO:0000256" key="9">
    <source>
        <dbReference type="ARBA" id="ARBA00023134"/>
    </source>
</evidence>
<organism evidence="15 16">
    <name type="scientific">Babjeviella inositovora NRRL Y-12698</name>
    <dbReference type="NCBI Taxonomy" id="984486"/>
    <lineage>
        <taxon>Eukaryota</taxon>
        <taxon>Fungi</taxon>
        <taxon>Dikarya</taxon>
        <taxon>Ascomycota</taxon>
        <taxon>Saccharomycotina</taxon>
        <taxon>Pichiomycetes</taxon>
        <taxon>Serinales incertae sedis</taxon>
        <taxon>Babjeviella</taxon>
    </lineage>
</organism>
<dbReference type="GO" id="GO:0006616">
    <property type="term" value="P:SRP-dependent cotranslational protein targeting to membrane, translocation"/>
    <property type="evidence" value="ECO:0007669"/>
    <property type="project" value="TreeGrafter"/>
</dbReference>
<dbReference type="PROSITE" id="PS00300">
    <property type="entry name" value="SRP54"/>
    <property type="match status" value="1"/>
</dbReference>
<comment type="subunit">
    <text evidence="13">Fungal signal recognition particle consists of a 7S RNA molecule (scR1) and at least six protein subunits: srp72, srp68, srp54, sec65, srp21 and srp14.</text>
</comment>
<dbReference type="CDD" id="cd17875">
    <property type="entry name" value="SRP54_G"/>
    <property type="match status" value="1"/>
</dbReference>
<comment type="function">
    <text evidence="13">Signal-recognition-particle (SRP) assembly has a crucial role in targeting secretory proteins to the rough endoplasmic reticulum (ER) membrane. SRP is required for the cotranslational protein translocation for ER import and preferentially recognizes strongly hydrophobic signal sequences. It is involved in targeting the nascent chain-ribosome (RNC) complex to the ER and is proposed to participate in the arrest of nascent chain elongation during membrane targeting. SRP54 binds to the signal sequence of presecretory protein when they emerge from the ribosomes. SRP54 interacts with the scR1 RNA and mediates the association of the resulting SRP-RNC complex with the signal recognition particle receptor (SR) via its alpha subunit SRP101. Both, SRP54 and SRP101, are locked in their GTP bound forms in the SRP-RNC-SR complex, which dissociates upon transferring the signal sequence to the protein-conducting channel (translocon). After signal sequence transfer, SRP54 and SRP101 act as reciprocal GTPase-activating proteins (GAPs), thereby resolving their association.</text>
</comment>
<dbReference type="Proteomes" id="UP000094336">
    <property type="component" value="Unassembled WGS sequence"/>
</dbReference>
<dbReference type="SMART" id="SM00962">
    <property type="entry name" value="SRP54"/>
    <property type="match status" value="1"/>
</dbReference>
<dbReference type="STRING" id="984486.A0A1E3QRL1"/>
<evidence type="ECO:0000256" key="12">
    <source>
        <dbReference type="ARBA" id="ARBA00048157"/>
    </source>
</evidence>
<dbReference type="Gene3D" id="3.40.50.300">
    <property type="entry name" value="P-loop containing nucleotide triphosphate hydrolases"/>
    <property type="match status" value="1"/>
</dbReference>
<reference evidence="16" key="1">
    <citation type="submission" date="2016-05" db="EMBL/GenBank/DDBJ databases">
        <title>Comparative genomics of biotechnologically important yeasts.</title>
        <authorList>
            <consortium name="DOE Joint Genome Institute"/>
            <person name="Riley R."/>
            <person name="Haridas S."/>
            <person name="Wolfe K.H."/>
            <person name="Lopes M.R."/>
            <person name="Hittinger C.T."/>
            <person name="Goker M."/>
            <person name="Salamov A."/>
            <person name="Wisecaver J."/>
            <person name="Long T.M."/>
            <person name="Aerts A.L."/>
            <person name="Barry K."/>
            <person name="Choi C."/>
            <person name="Clum A."/>
            <person name="Coughlan A.Y."/>
            <person name="Deshpande S."/>
            <person name="Douglass A.P."/>
            <person name="Hanson S.J."/>
            <person name="Klenk H.-P."/>
            <person name="Labutti K."/>
            <person name="Lapidus A."/>
            <person name="Lindquist E."/>
            <person name="Lipzen A."/>
            <person name="Meier-Kolthoff J.P."/>
            <person name="Ohm R.A."/>
            <person name="Otillar R.P."/>
            <person name="Pangilinan J."/>
            <person name="Peng Y."/>
            <person name="Rokas A."/>
            <person name="Rosa C.A."/>
            <person name="Scheuner C."/>
            <person name="Sibirny A.A."/>
            <person name="Slot J.C."/>
            <person name="Stielow J.B."/>
            <person name="Sun H."/>
            <person name="Kurtzman C.P."/>
            <person name="Blackwell M."/>
            <person name="Grigoriev I.V."/>
            <person name="Jeffries T.W."/>
        </authorList>
    </citation>
    <scope>NUCLEOTIDE SEQUENCE [LARGE SCALE GENOMIC DNA]</scope>
    <source>
        <strain evidence="16">NRRL Y-12698</strain>
    </source>
</reference>
<dbReference type="InterPro" id="IPR042101">
    <property type="entry name" value="SRP54_N_sf"/>
</dbReference>
<dbReference type="GO" id="GO:0005786">
    <property type="term" value="C:signal recognition particle, endoplasmic reticulum targeting"/>
    <property type="evidence" value="ECO:0007669"/>
    <property type="project" value="UniProtKB-UniRule"/>
</dbReference>
<evidence type="ECO:0000313" key="16">
    <source>
        <dbReference type="Proteomes" id="UP000094336"/>
    </source>
</evidence>
<feature type="domain" description="SRP54-type proteins GTP-binding" evidence="14">
    <location>
        <begin position="270"/>
        <end position="283"/>
    </location>
</feature>
<dbReference type="InterPro" id="IPR013822">
    <property type="entry name" value="Signal_recog_particl_SRP54_hlx"/>
</dbReference>
<dbReference type="Pfam" id="PF00448">
    <property type="entry name" value="SRP54"/>
    <property type="match status" value="1"/>
</dbReference>
<keyword evidence="16" id="KW-1185">Reference proteome</keyword>
<dbReference type="FunFam" id="3.40.50.300:FF:000022">
    <property type="entry name" value="Signal recognition particle 54 kDa subunit"/>
    <property type="match status" value="1"/>
</dbReference>
<dbReference type="NCBIfam" id="TIGR01425">
    <property type="entry name" value="SRP54_euk"/>
    <property type="match status" value="1"/>
</dbReference>
<dbReference type="SMART" id="SM00382">
    <property type="entry name" value="AAA"/>
    <property type="match status" value="1"/>
</dbReference>
<evidence type="ECO:0000259" key="14">
    <source>
        <dbReference type="PROSITE" id="PS00300"/>
    </source>
</evidence>
<dbReference type="PANTHER" id="PTHR11564">
    <property type="entry name" value="SIGNAL RECOGNITION PARTICLE 54K PROTEIN SRP54"/>
    <property type="match status" value="1"/>
</dbReference>
<dbReference type="RefSeq" id="XP_018985663.1">
    <property type="nucleotide sequence ID" value="XM_019131739.1"/>
</dbReference>
<dbReference type="InterPro" id="IPR022941">
    <property type="entry name" value="SRP54"/>
</dbReference>
<dbReference type="InterPro" id="IPR036891">
    <property type="entry name" value="Signal_recog_part_SRP54_M_sf"/>
</dbReference>
<comment type="catalytic activity">
    <reaction evidence="12">
        <text>GTP + H2O = GDP + phosphate + H(+)</text>
        <dbReference type="Rhea" id="RHEA:19669"/>
        <dbReference type="ChEBI" id="CHEBI:15377"/>
        <dbReference type="ChEBI" id="CHEBI:15378"/>
        <dbReference type="ChEBI" id="CHEBI:37565"/>
        <dbReference type="ChEBI" id="CHEBI:43474"/>
        <dbReference type="ChEBI" id="CHEBI:58189"/>
        <dbReference type="EC" id="3.6.5.4"/>
    </reaction>
    <physiologicalReaction direction="left-to-right" evidence="12">
        <dbReference type="Rhea" id="RHEA:19670"/>
    </physiologicalReaction>
</comment>
<comment type="subcellular location">
    <subcellularLocation>
        <location evidence="2 13">Cytoplasm</location>
    </subcellularLocation>
    <subcellularLocation>
        <location evidence="1 13">Endoplasmic reticulum</location>
    </subcellularLocation>
</comment>
<keyword evidence="9 13" id="KW-0342">GTP-binding</keyword>
<evidence type="ECO:0000256" key="4">
    <source>
        <dbReference type="ARBA" id="ARBA00022490"/>
    </source>
</evidence>
<evidence type="ECO:0000256" key="3">
    <source>
        <dbReference type="ARBA" id="ARBA00005450"/>
    </source>
</evidence>
<evidence type="ECO:0000256" key="2">
    <source>
        <dbReference type="ARBA" id="ARBA00004496"/>
    </source>
</evidence>
<protein>
    <recommendedName>
        <fullName evidence="13">Signal recognition particle 54 kDa protein</fullName>
    </recommendedName>
</protein>
<dbReference type="EMBL" id="KV454430">
    <property type="protein sequence ID" value="ODQ80335.1"/>
    <property type="molecule type" value="Genomic_DNA"/>
</dbReference>
<keyword evidence="4 13" id="KW-0963">Cytoplasm</keyword>
<dbReference type="HAMAP" id="MF_00306">
    <property type="entry name" value="SRP54"/>
    <property type="match status" value="1"/>
</dbReference>
<keyword evidence="8 13" id="KW-0694">RNA-binding</keyword>
<dbReference type="InterPro" id="IPR027417">
    <property type="entry name" value="P-loop_NTPase"/>
</dbReference>
<dbReference type="Gene3D" id="1.10.260.30">
    <property type="entry name" value="Signal recognition particle, SRP54 subunit, M-domain"/>
    <property type="match status" value="1"/>
</dbReference>
<dbReference type="GO" id="GO:0005829">
    <property type="term" value="C:cytosol"/>
    <property type="evidence" value="ECO:0007669"/>
    <property type="project" value="TreeGrafter"/>
</dbReference>
<comment type="domain">
    <text evidence="13">The M domain binds the 7SL RNA and the signal sequence of presecretory proteins.</text>
</comment>
<dbReference type="InterPro" id="IPR003593">
    <property type="entry name" value="AAA+_ATPase"/>
</dbReference>
<dbReference type="PANTHER" id="PTHR11564:SF5">
    <property type="entry name" value="SIGNAL RECOGNITION PARTICLE SUBUNIT SRP54"/>
    <property type="match status" value="1"/>
</dbReference>
<dbReference type="SUPFAM" id="SSF47364">
    <property type="entry name" value="Domain of the SRP/SRP receptor G-proteins"/>
    <property type="match status" value="1"/>
</dbReference>
<dbReference type="AlphaFoldDB" id="A0A1E3QRL1"/>
<dbReference type="SUPFAM" id="SSF47446">
    <property type="entry name" value="Signal peptide-binding domain"/>
    <property type="match status" value="1"/>
</dbReference>
<dbReference type="Pfam" id="PF02978">
    <property type="entry name" value="SRP_SPB"/>
    <property type="match status" value="1"/>
</dbReference>
<evidence type="ECO:0000256" key="10">
    <source>
        <dbReference type="ARBA" id="ARBA00023135"/>
    </source>
</evidence>
<dbReference type="SMART" id="SM00963">
    <property type="entry name" value="SRP54_N"/>
    <property type="match status" value="1"/>
</dbReference>
<keyword evidence="10 13" id="KW-0733">Signal recognition particle</keyword>
<evidence type="ECO:0000256" key="11">
    <source>
        <dbReference type="ARBA" id="ARBA00023274"/>
    </source>
</evidence>
<dbReference type="InterPro" id="IPR006325">
    <property type="entry name" value="SRP54_euk"/>
</dbReference>
<evidence type="ECO:0000256" key="13">
    <source>
        <dbReference type="RuleBase" id="RU364034"/>
    </source>
</evidence>
<dbReference type="GO" id="GO:0008312">
    <property type="term" value="F:7S RNA binding"/>
    <property type="evidence" value="ECO:0007669"/>
    <property type="project" value="UniProtKB-UniRule"/>
</dbReference>
<evidence type="ECO:0000256" key="5">
    <source>
        <dbReference type="ARBA" id="ARBA00022741"/>
    </source>
</evidence>
<dbReference type="SUPFAM" id="SSF52540">
    <property type="entry name" value="P-loop containing nucleoside triphosphate hydrolases"/>
    <property type="match status" value="1"/>
</dbReference>
<dbReference type="GO" id="GO:0005525">
    <property type="term" value="F:GTP binding"/>
    <property type="evidence" value="ECO:0007669"/>
    <property type="project" value="UniProtKB-UniRule"/>
</dbReference>
<evidence type="ECO:0000256" key="6">
    <source>
        <dbReference type="ARBA" id="ARBA00022801"/>
    </source>
</evidence>
<dbReference type="GO" id="GO:0003924">
    <property type="term" value="F:GTPase activity"/>
    <property type="evidence" value="ECO:0007669"/>
    <property type="project" value="UniProtKB-UniRule"/>
</dbReference>
<dbReference type="GeneID" id="30149592"/>
<dbReference type="Pfam" id="PF02881">
    <property type="entry name" value="SRP54_N"/>
    <property type="match status" value="1"/>
</dbReference>
<gene>
    <name evidence="15" type="ORF">BABINDRAFT_35905</name>
</gene>
<dbReference type="Gene3D" id="1.20.120.140">
    <property type="entry name" value="Signal recognition particle SRP54, nucleotide-binding domain"/>
    <property type="match status" value="1"/>
</dbReference>
<sequence>MVLADLGRRINAAVGDFSSSSAADDSGIEAMLKEISNALLESDVHFQHVIKLRNSIKKQLAEQADASSRANKRKLIQKIVYDELVALVDTQAEPYKPKKNKSNVIMFVGTQGAGKTTSCTKLAVYYQRRKFKVGLVCADTFRAGAFDQLKQNATKAGIAFYGSYTENDPVKIARLGVEKFKEAKYEIIIVDTSGRHKQAEELFVEMQEIDDAVSPDQTILVLDATNGQKAQDHAKAFKEASNFGSIFLTKLDGAAKGGGAVSAVAATQTPIAFIGSGEHVQNIETFTPKQFIAKLLGIGDIQGLMEHVQSLDLDQKDTMKNFSEGKFTLNDFQTQIGNVMKMGPLSQIANMLPGGMGQLMNQVGEDETSKRIKRMLYIMDSMTKQELASDGKIFTEEPSRIIRVARGSGTSVTEVEMVLFQQRTMARMAQSTKGMMGGAGGMPGMPGAGAGGMANMAKNLTPGNIQRAMASMQNNPQMKQMMQGMMGGGGMPDMNEMMGMMQQPQMQQQMQGMMQNPQMMQNMMKQFGMG</sequence>
<dbReference type="GO" id="GO:0030942">
    <property type="term" value="F:endoplasmic reticulum signal peptide binding"/>
    <property type="evidence" value="ECO:0007669"/>
    <property type="project" value="TreeGrafter"/>
</dbReference>
<dbReference type="GO" id="GO:0005783">
    <property type="term" value="C:endoplasmic reticulum"/>
    <property type="evidence" value="ECO:0007669"/>
    <property type="project" value="UniProtKB-SubCell"/>
</dbReference>
<accession>A0A1E3QRL1</accession>
<name>A0A1E3QRL1_9ASCO</name>
<proteinExistence type="inferred from homology"/>
<comment type="domain">
    <text evidence="13">The NG domain, also named G domain, is a special guanosine triphosphatase (GTPase) domain, which binds GTP and forms a guanosine 5'-triphosphate (GTP)-dependent complex with a homologous NG domain in the SRP receptor subunit srp101. The two NG domains undergo cooperative rearrangements upon their assembly, which culminate in the reciprocal activation of the GTPase activity of one another. SRP receptor compaction upon binding with cargo-loaded SRP and GTPase rearrangement drive SRP-mediated cotranslational protein translocation into the ER.</text>
</comment>
<keyword evidence="7 13" id="KW-0256">Endoplasmic reticulum</keyword>